<proteinExistence type="predicted"/>
<protein>
    <submittedName>
        <fullName evidence="1">Uncharacterized protein</fullName>
    </submittedName>
</protein>
<evidence type="ECO:0000313" key="1">
    <source>
        <dbReference type="EMBL" id="MDQ1208554.1"/>
    </source>
</evidence>
<evidence type="ECO:0000313" key="2">
    <source>
        <dbReference type="Proteomes" id="UP001233360"/>
    </source>
</evidence>
<accession>A0ABU0UVG5</accession>
<organism evidence="1 2">
    <name type="scientific">Acinetobacter baylyi</name>
    <dbReference type="NCBI Taxonomy" id="202950"/>
    <lineage>
        <taxon>Bacteria</taxon>
        <taxon>Pseudomonadati</taxon>
        <taxon>Pseudomonadota</taxon>
        <taxon>Gammaproteobacteria</taxon>
        <taxon>Moraxellales</taxon>
        <taxon>Moraxellaceae</taxon>
        <taxon>Acinetobacter</taxon>
    </lineage>
</organism>
<comment type="caution">
    <text evidence="1">The sequence shown here is derived from an EMBL/GenBank/DDBJ whole genome shotgun (WGS) entry which is preliminary data.</text>
</comment>
<dbReference type="Proteomes" id="UP001233360">
    <property type="component" value="Unassembled WGS sequence"/>
</dbReference>
<dbReference type="EMBL" id="JAUTBK010000002">
    <property type="protein sequence ID" value="MDQ1208554.1"/>
    <property type="molecule type" value="Genomic_DNA"/>
</dbReference>
<gene>
    <name evidence="1" type="ORF">QE380_001477</name>
</gene>
<reference evidence="1 2" key="1">
    <citation type="submission" date="2023-07" db="EMBL/GenBank/DDBJ databases">
        <title>Functional and genomic diversity of the sorghum phyllosphere microbiome.</title>
        <authorList>
            <person name="Shade A."/>
        </authorList>
    </citation>
    <scope>NUCLEOTIDE SEQUENCE [LARGE SCALE GENOMIC DNA]</scope>
    <source>
        <strain evidence="1 2">SORGH_AS_0887</strain>
    </source>
</reference>
<sequence length="41" mass="4760">MKILAQKKAAPKSCFFLSDQTQIIEQQELVDQVELLLYGYQ</sequence>
<name>A0ABU0UVG5_ACIBI</name>
<keyword evidence="2" id="KW-1185">Reference proteome</keyword>